<dbReference type="RefSeq" id="WP_263371388.1">
    <property type="nucleotide sequence ID" value="NZ_JAGSYD010000003.1"/>
</dbReference>
<sequence>MKVRSFRDLIVWQRSRELARSVYELTRDFPREELYGMTSQLRRAAVSVMSNIAEGHGRGSRLQLMHFLSIARGSVFEVESQLILAADLGLGTADKITVCEQCCSEINRMLFATLNTLKARGTTSPSSVSE</sequence>
<dbReference type="InterPro" id="IPR036583">
    <property type="entry name" value="23S_rRNA_IVS_sf"/>
</dbReference>
<accession>A0ABW1Z7C9</accession>
<dbReference type="InterPro" id="IPR012657">
    <property type="entry name" value="23S_rRNA-intervening_sequence"/>
</dbReference>
<proteinExistence type="predicted"/>
<reference evidence="2" key="1">
    <citation type="journal article" date="2019" name="Int. J. Syst. Evol. Microbiol.">
        <title>The Global Catalogue of Microorganisms (GCM) 10K type strain sequencing project: providing services to taxonomists for standard genome sequencing and annotation.</title>
        <authorList>
            <consortium name="The Broad Institute Genomics Platform"/>
            <consortium name="The Broad Institute Genome Sequencing Center for Infectious Disease"/>
            <person name="Wu L."/>
            <person name="Ma J."/>
        </authorList>
    </citation>
    <scope>NUCLEOTIDE SEQUENCE [LARGE SCALE GENOMIC DNA]</scope>
    <source>
        <strain evidence="2">CGMCC 1.16026</strain>
    </source>
</reference>
<dbReference type="PANTHER" id="PTHR38471:SF2">
    <property type="entry name" value="FOUR HELIX BUNDLE PROTEIN"/>
    <property type="match status" value="1"/>
</dbReference>
<evidence type="ECO:0000313" key="2">
    <source>
        <dbReference type="Proteomes" id="UP001596391"/>
    </source>
</evidence>
<dbReference type="EMBL" id="JBHSWI010000001">
    <property type="protein sequence ID" value="MFC6644988.1"/>
    <property type="molecule type" value="Genomic_DNA"/>
</dbReference>
<organism evidence="1 2">
    <name type="scientific">Granulicella cerasi</name>
    <dbReference type="NCBI Taxonomy" id="741063"/>
    <lineage>
        <taxon>Bacteria</taxon>
        <taxon>Pseudomonadati</taxon>
        <taxon>Acidobacteriota</taxon>
        <taxon>Terriglobia</taxon>
        <taxon>Terriglobales</taxon>
        <taxon>Acidobacteriaceae</taxon>
        <taxon>Granulicella</taxon>
    </lineage>
</organism>
<name>A0ABW1Z7C9_9BACT</name>
<gene>
    <name evidence="1" type="ORF">ACFQBQ_05150</name>
</gene>
<dbReference type="NCBIfam" id="NF008911">
    <property type="entry name" value="PRK12275.1-2"/>
    <property type="match status" value="1"/>
</dbReference>
<keyword evidence="2" id="KW-1185">Reference proteome</keyword>
<dbReference type="SUPFAM" id="SSF158446">
    <property type="entry name" value="IVS-encoded protein-like"/>
    <property type="match status" value="1"/>
</dbReference>
<dbReference type="PANTHER" id="PTHR38471">
    <property type="entry name" value="FOUR HELIX BUNDLE PROTEIN"/>
    <property type="match status" value="1"/>
</dbReference>
<dbReference type="Pfam" id="PF05635">
    <property type="entry name" value="23S_rRNA_IVP"/>
    <property type="match status" value="1"/>
</dbReference>
<dbReference type="Proteomes" id="UP001596391">
    <property type="component" value="Unassembled WGS sequence"/>
</dbReference>
<dbReference type="Gene3D" id="1.20.1440.60">
    <property type="entry name" value="23S rRNA-intervening sequence"/>
    <property type="match status" value="1"/>
</dbReference>
<evidence type="ECO:0000313" key="1">
    <source>
        <dbReference type="EMBL" id="MFC6644988.1"/>
    </source>
</evidence>
<protein>
    <submittedName>
        <fullName evidence="1">Four helix bundle protein</fullName>
    </submittedName>
</protein>
<dbReference type="CDD" id="cd16377">
    <property type="entry name" value="23S_rRNA_IVP_like"/>
    <property type="match status" value="1"/>
</dbReference>
<dbReference type="NCBIfam" id="TIGR02436">
    <property type="entry name" value="four helix bundle protein"/>
    <property type="match status" value="1"/>
</dbReference>
<comment type="caution">
    <text evidence="1">The sequence shown here is derived from an EMBL/GenBank/DDBJ whole genome shotgun (WGS) entry which is preliminary data.</text>
</comment>